<dbReference type="InterPro" id="IPR005025">
    <property type="entry name" value="FMN_Rdtase-like_dom"/>
</dbReference>
<sequence length="151" mass="16077">MEILAIAGSLRIQSSNAALVRAIAQLTSQNTTLKIYDGLGNLPPFSPDIDTEPPPQPVSHLRSKISNADAVLICTPEYAYGMPGVLKNALDWLVSSGSLYQKPVAALSASPSDRGGDRALTWLLQTLTALVATVPGQSLICNSIYKREISE</sequence>
<dbReference type="PANTHER" id="PTHR30543:SF21">
    <property type="entry name" value="NAD(P)H-DEPENDENT FMN REDUCTASE LOT6"/>
    <property type="match status" value="1"/>
</dbReference>
<dbReference type="InterPro" id="IPR050712">
    <property type="entry name" value="NAD(P)H-dep_reductase"/>
</dbReference>
<evidence type="ECO:0000313" key="2">
    <source>
        <dbReference type="EMBL" id="PZO17076.1"/>
    </source>
</evidence>
<gene>
    <name evidence="2" type="ORF">DCF25_11625</name>
</gene>
<evidence type="ECO:0000313" key="3">
    <source>
        <dbReference type="Proteomes" id="UP000249354"/>
    </source>
</evidence>
<dbReference type="InterPro" id="IPR029039">
    <property type="entry name" value="Flavoprotein-like_sf"/>
</dbReference>
<reference evidence="3" key="1">
    <citation type="submission" date="2018-04" db="EMBL/GenBank/DDBJ databases">
        <authorList>
            <person name="Cornet L."/>
        </authorList>
    </citation>
    <scope>NUCLEOTIDE SEQUENCE [LARGE SCALE GENOMIC DNA]</scope>
</reference>
<protein>
    <submittedName>
        <fullName evidence="2">Flavoprotein</fullName>
    </submittedName>
</protein>
<dbReference type="SUPFAM" id="SSF52218">
    <property type="entry name" value="Flavoproteins"/>
    <property type="match status" value="1"/>
</dbReference>
<name>A0A2W4U761_9CYAN</name>
<dbReference type="Proteomes" id="UP000249354">
    <property type="component" value="Unassembled WGS sequence"/>
</dbReference>
<dbReference type="GO" id="GO:0010181">
    <property type="term" value="F:FMN binding"/>
    <property type="evidence" value="ECO:0007669"/>
    <property type="project" value="TreeGrafter"/>
</dbReference>
<dbReference type="EMBL" id="QBMC01000072">
    <property type="protein sequence ID" value="PZO17076.1"/>
    <property type="molecule type" value="Genomic_DNA"/>
</dbReference>
<comment type="caution">
    <text evidence="2">The sequence shown here is derived from an EMBL/GenBank/DDBJ whole genome shotgun (WGS) entry which is preliminary data.</text>
</comment>
<proteinExistence type="predicted"/>
<feature type="domain" description="NADPH-dependent FMN reductase-like" evidence="1">
    <location>
        <begin position="1"/>
        <end position="138"/>
    </location>
</feature>
<dbReference type="GO" id="GO:0016491">
    <property type="term" value="F:oxidoreductase activity"/>
    <property type="evidence" value="ECO:0007669"/>
    <property type="project" value="InterPro"/>
</dbReference>
<dbReference type="Gene3D" id="3.40.50.360">
    <property type="match status" value="1"/>
</dbReference>
<organism evidence="2 3">
    <name type="scientific">Leptolyngbya foveolarum</name>
    <dbReference type="NCBI Taxonomy" id="47253"/>
    <lineage>
        <taxon>Bacteria</taxon>
        <taxon>Bacillati</taxon>
        <taxon>Cyanobacteriota</taxon>
        <taxon>Cyanophyceae</taxon>
        <taxon>Leptolyngbyales</taxon>
        <taxon>Leptolyngbyaceae</taxon>
        <taxon>Leptolyngbya group</taxon>
        <taxon>Leptolyngbya</taxon>
    </lineage>
</organism>
<dbReference type="GO" id="GO:0005829">
    <property type="term" value="C:cytosol"/>
    <property type="evidence" value="ECO:0007669"/>
    <property type="project" value="TreeGrafter"/>
</dbReference>
<dbReference type="Pfam" id="PF03358">
    <property type="entry name" value="FMN_red"/>
    <property type="match status" value="1"/>
</dbReference>
<evidence type="ECO:0000259" key="1">
    <source>
        <dbReference type="Pfam" id="PF03358"/>
    </source>
</evidence>
<dbReference type="PANTHER" id="PTHR30543">
    <property type="entry name" value="CHROMATE REDUCTASE"/>
    <property type="match status" value="1"/>
</dbReference>
<dbReference type="AlphaFoldDB" id="A0A2W4U761"/>
<accession>A0A2W4U761</accession>
<reference evidence="2 3" key="2">
    <citation type="submission" date="2018-06" db="EMBL/GenBank/DDBJ databases">
        <title>Metagenomic assembly of (sub)arctic Cyanobacteria and their associated microbiome from non-axenic cultures.</title>
        <authorList>
            <person name="Baurain D."/>
        </authorList>
    </citation>
    <scope>NUCLEOTIDE SEQUENCE [LARGE SCALE GENOMIC DNA]</scope>
    <source>
        <strain evidence="2">ULC129bin1</strain>
    </source>
</reference>